<dbReference type="InterPro" id="IPR049326">
    <property type="entry name" value="Rhodopsin_dom_fungi"/>
</dbReference>
<sequence>MACWSSTCVYVQHVAVSHLRHRLLCATQLNAAIHPLSSHFFCFCDGCVRSADTHRRSAMCFSRCSVERRRGQMYGLRNCLHFDFSTHHPLRPACAAVDNEYCLLASGKVSKEASPGAYYITSILRMVSMVTALQQPDDATWYFSDVMVWSTTEISTAIIALSLPALQALFAVWSKNRSTMHHSDIDNTGTIGLGSIPPSVKQPIFDEHDIHETIDVDWTNPSQKTLWGVKDGNVRFGDMVRMGVERSLSR</sequence>
<evidence type="ECO:0000259" key="1">
    <source>
        <dbReference type="Pfam" id="PF20684"/>
    </source>
</evidence>
<name>A0ABQ8WGI5_PENCH</name>
<evidence type="ECO:0000313" key="2">
    <source>
        <dbReference type="EMBL" id="KAJ5269088.1"/>
    </source>
</evidence>
<accession>A0ABQ8WGI5</accession>
<dbReference type="Proteomes" id="UP001220256">
    <property type="component" value="Unassembled WGS sequence"/>
</dbReference>
<organism evidence="2 3">
    <name type="scientific">Penicillium chrysogenum</name>
    <name type="common">Penicillium notatum</name>
    <dbReference type="NCBI Taxonomy" id="5076"/>
    <lineage>
        <taxon>Eukaryota</taxon>
        <taxon>Fungi</taxon>
        <taxon>Dikarya</taxon>
        <taxon>Ascomycota</taxon>
        <taxon>Pezizomycotina</taxon>
        <taxon>Eurotiomycetes</taxon>
        <taxon>Eurotiomycetidae</taxon>
        <taxon>Eurotiales</taxon>
        <taxon>Aspergillaceae</taxon>
        <taxon>Penicillium</taxon>
        <taxon>Penicillium chrysogenum species complex</taxon>
    </lineage>
</organism>
<reference evidence="2 3" key="1">
    <citation type="journal article" date="2023" name="IMA Fungus">
        <title>Comparative genomic study of the Penicillium genus elucidates a diverse pangenome and 15 lateral gene transfer events.</title>
        <authorList>
            <person name="Petersen C."/>
            <person name="Sorensen T."/>
            <person name="Nielsen M.R."/>
            <person name="Sondergaard T.E."/>
            <person name="Sorensen J.L."/>
            <person name="Fitzpatrick D.A."/>
            <person name="Frisvad J.C."/>
            <person name="Nielsen K.L."/>
        </authorList>
    </citation>
    <scope>NUCLEOTIDE SEQUENCE [LARGE SCALE GENOMIC DNA]</scope>
    <source>
        <strain evidence="2 3">IBT 3361</strain>
    </source>
</reference>
<feature type="domain" description="Rhodopsin" evidence="1">
    <location>
        <begin position="119"/>
        <end position="171"/>
    </location>
</feature>
<keyword evidence="3" id="KW-1185">Reference proteome</keyword>
<gene>
    <name evidence="2" type="ORF">N7505_004846</name>
</gene>
<dbReference type="Pfam" id="PF20684">
    <property type="entry name" value="Fung_rhodopsin"/>
    <property type="match status" value="1"/>
</dbReference>
<evidence type="ECO:0000313" key="3">
    <source>
        <dbReference type="Proteomes" id="UP001220256"/>
    </source>
</evidence>
<comment type="caution">
    <text evidence="2">The sequence shown here is derived from an EMBL/GenBank/DDBJ whole genome shotgun (WGS) entry which is preliminary data.</text>
</comment>
<dbReference type="EMBL" id="JAPVEB010000003">
    <property type="protein sequence ID" value="KAJ5269088.1"/>
    <property type="molecule type" value="Genomic_DNA"/>
</dbReference>
<protein>
    <recommendedName>
        <fullName evidence="1">Rhodopsin domain-containing protein</fullName>
    </recommendedName>
</protein>
<proteinExistence type="predicted"/>